<dbReference type="Proteomes" id="UP000467305">
    <property type="component" value="Unassembled WGS sequence"/>
</dbReference>
<dbReference type="AlphaFoldDB" id="A0A7J5AQG3"/>
<gene>
    <name evidence="2" type="ORF">F7018_05910</name>
</gene>
<keyword evidence="3" id="KW-1185">Reference proteome</keyword>
<dbReference type="PROSITE" id="PS51257">
    <property type="entry name" value="PROKAR_LIPOPROTEIN"/>
    <property type="match status" value="1"/>
</dbReference>
<protein>
    <recommendedName>
        <fullName evidence="1">DUF6438 domain-containing protein</fullName>
    </recommendedName>
</protein>
<comment type="caution">
    <text evidence="2">The sequence shown here is derived from an EMBL/GenBank/DDBJ whole genome shotgun (WGS) entry which is preliminary data.</text>
</comment>
<evidence type="ECO:0000313" key="3">
    <source>
        <dbReference type="Proteomes" id="UP000467305"/>
    </source>
</evidence>
<dbReference type="EMBL" id="WAAU01000008">
    <property type="protein sequence ID" value="KAB1159846.1"/>
    <property type="molecule type" value="Genomic_DNA"/>
</dbReference>
<reference evidence="2 3" key="1">
    <citation type="submission" date="2019-09" db="EMBL/GenBank/DDBJ databases">
        <authorList>
            <person name="Cao W.R."/>
        </authorList>
    </citation>
    <scope>NUCLEOTIDE SEQUENCE [LARGE SCALE GENOMIC DNA]</scope>
    <source>
        <strain evidence="3">a4</strain>
    </source>
</reference>
<dbReference type="InterPro" id="IPR045497">
    <property type="entry name" value="DUF6438"/>
</dbReference>
<feature type="domain" description="DUF6438" evidence="1">
    <location>
        <begin position="128"/>
        <end position="237"/>
    </location>
</feature>
<dbReference type="Pfam" id="PF20033">
    <property type="entry name" value="DUF6438"/>
    <property type="match status" value="1"/>
</dbReference>
<organism evidence="2 3">
    <name type="scientific">Tenacibaculum aiptasiae</name>
    <dbReference type="NCBI Taxonomy" id="426481"/>
    <lineage>
        <taxon>Bacteria</taxon>
        <taxon>Pseudomonadati</taxon>
        <taxon>Bacteroidota</taxon>
        <taxon>Flavobacteriia</taxon>
        <taxon>Flavobacteriales</taxon>
        <taxon>Flavobacteriaceae</taxon>
        <taxon>Tenacibaculum</taxon>
    </lineage>
</organism>
<name>A0A7J5AQG3_9FLAO</name>
<accession>A0A7J5AQG3</accession>
<dbReference type="RefSeq" id="WP_150899090.1">
    <property type="nucleotide sequence ID" value="NZ_CBDCSN010000003.1"/>
</dbReference>
<evidence type="ECO:0000313" key="2">
    <source>
        <dbReference type="EMBL" id="KAB1159846.1"/>
    </source>
</evidence>
<evidence type="ECO:0000259" key="1">
    <source>
        <dbReference type="Pfam" id="PF20033"/>
    </source>
</evidence>
<proteinExistence type="predicted"/>
<sequence>MRYLLLSFLVFALACNAPKKDNKSNVEEKENVVKEEVKKPEIINNELILVLKDPQKVKDAKALVNNSGLTWNNLIFDQKDLKIALITVPKDKVDFWIQRLEESGSFKSVEKNKTVSLNNIKEEYENRLLSMRKTPCFGDCPVYELSIDKDGNVTYNGIQYVNEKGKHEFKLSEEQFNKLTKMLNEGDFDSFKDVYDNERITDLPSTFITYKGKQIKIRLWNDIPDALINVHEYIEGILLDKKFFN</sequence>
<dbReference type="OrthoDB" id="7172369at2"/>